<reference evidence="2 3" key="1">
    <citation type="submission" date="2017-01" db="EMBL/GenBank/DDBJ databases">
        <title>Complete genome of Lacinutrix venerupis DOK2-8 isolated from seawater in Dokdo.</title>
        <authorList>
            <person name="Chi W.-J."/>
            <person name="Kim J.H."/>
        </authorList>
    </citation>
    <scope>NUCLEOTIDE SEQUENCE [LARGE SCALE GENOMIC DNA]</scope>
    <source>
        <strain evidence="2 3">DOK2-8</strain>
    </source>
</reference>
<gene>
    <name evidence="2" type="ORF">BWR22_00035</name>
</gene>
<dbReference type="AlphaFoldDB" id="A0AAC9LK02"/>
<sequence length="1156" mass="131872">MKFKVTFLFFFFTITAFSQESDSNFRQKTVAINDSIKVDSVSINSYRFFIELKDSTVIDTSYYSIDFAKAILTLKKPIKADSIIINYLKFPEFLTKTYQQFDETVIIENNNKLNKLYKIKQPNTGKEFSPFDGLTTSGSISRGVTIGNNQNSVLNSELDLQITGKLNDKVSLRASIQDANIPLQESGYSQRLDEFDQVFVEIFSDQWNIRAGDVDLENNDSYFSEFSKRVQGLSLKTRLGDEDSRTNLFAAGALVRGQFTTSQFTAQEGNQGPYKLQGQNGELFVLIVSGSETVYVNGVAVKRGENEDYIIDYNAGEIIFNSTFPINSEMRITVDYQFSDRNYSRLVAYGGGSYQTEKFKIGASVYSENDAKNNPLQQNLSTEQVGILSEAGDNRALMVAPSEVEEAFNENRILYKKENINGVEAFVYSNNPDDTLFSVRFTNVGDNQGNYKISNINAINTIYEYVEPNTLGEPQGNFEPIVQLVAPVKLQVAVVNGSYTPTEKTSINFEFAGSKNDLNLFSNIDDNNNNGFAGKLNINQSIIKQDSLWNLDAFVDTDYIQEEFRNIEGLYNPEFNRDWNINATTTNGLNSNFGDQVLFSAGTRAFHDKKGNANYLFEHLGFSNTFSGNKHTVNAKLFLNEKLTINTNSSILNSNATESTSTFFRTYNDARYNFKKSWIGGRFSAENNEQKETETNNFTDLSQRFNAYEIYTGVGDSTGVFAEVGYKYRVNDSVRDNNLQRVNKSNTYYLNSRLIKNERTNLSLFANYRTLKNTDVDVEDEQSLNSRLLYSQQFFKNMVNWNTVFETNSGTLAQQDFTYVEVEPGQGAYTWNDYNGNGIQEIEEFEIAQFQDQGQYIRVLLPNQIFIKTHQNRLSQALTLNPANWINETSKTKKFWSHFYNQSSYLIDRKIKREGNTFNLNPFEEDEDNQLGLQLNFRNVLFYNRGKQRYTTSYTYLNNQSRNILSFVTSTANAEDVSFIANTLKSHQFNFNHKFATSWLINFLSSFDVNESVSNNFVSKNFKIDEESFNPKLSYLLNDNVRFDVFYQYTNKANTIGDLETLNQQKYGFSFAITKNVKSAISGEFNVFANTFEGNANSPVGYQMLEGLQPGKNLTWSVLAQQKITKFLDLNLTYFGRKTETSKTIHTGNVQLKAYF</sequence>
<proteinExistence type="predicted"/>
<evidence type="ECO:0000313" key="3">
    <source>
        <dbReference type="Proteomes" id="UP000187506"/>
    </source>
</evidence>
<protein>
    <recommendedName>
        <fullName evidence="4">Outer membrane beta-barrel protein</fullName>
    </recommendedName>
</protein>
<accession>A0AAC9LK02</accession>
<evidence type="ECO:0008006" key="4">
    <source>
        <dbReference type="Google" id="ProtNLM"/>
    </source>
</evidence>
<evidence type="ECO:0000313" key="2">
    <source>
        <dbReference type="EMBL" id="APX98759.1"/>
    </source>
</evidence>
<feature type="signal peptide" evidence="1">
    <location>
        <begin position="1"/>
        <end position="18"/>
    </location>
</feature>
<evidence type="ECO:0000256" key="1">
    <source>
        <dbReference type="SAM" id="SignalP"/>
    </source>
</evidence>
<keyword evidence="3" id="KW-1185">Reference proteome</keyword>
<keyword evidence="1" id="KW-0732">Signal</keyword>
<feature type="chain" id="PRO_5041987409" description="Outer membrane beta-barrel protein" evidence="1">
    <location>
        <begin position="19"/>
        <end position="1156"/>
    </location>
</feature>
<dbReference type="Proteomes" id="UP000187506">
    <property type="component" value="Chromosome"/>
</dbReference>
<dbReference type="KEGG" id="lvn:BWR22_00035"/>
<dbReference type="EMBL" id="CP019352">
    <property type="protein sequence ID" value="APX98759.1"/>
    <property type="molecule type" value="Genomic_DNA"/>
</dbReference>
<name>A0AAC9LK02_9FLAO</name>
<organism evidence="2 3">
    <name type="scientific">Lacinutrix venerupis</name>
    <dbReference type="NCBI Taxonomy" id="1486034"/>
    <lineage>
        <taxon>Bacteria</taxon>
        <taxon>Pseudomonadati</taxon>
        <taxon>Bacteroidota</taxon>
        <taxon>Flavobacteriia</taxon>
        <taxon>Flavobacteriales</taxon>
        <taxon>Flavobacteriaceae</taxon>
        <taxon>Lacinutrix</taxon>
    </lineage>
</organism>